<dbReference type="EMBL" id="OW240914">
    <property type="protein sequence ID" value="CAH2273750.1"/>
    <property type="molecule type" value="Genomic_DNA"/>
</dbReference>
<evidence type="ECO:0000313" key="1">
    <source>
        <dbReference type="EMBL" id="CAH2273750.1"/>
    </source>
</evidence>
<feature type="non-terminal residue" evidence="1">
    <location>
        <position position="54"/>
    </location>
</feature>
<organism evidence="1 2">
    <name type="scientific">Pelobates cultripes</name>
    <name type="common">Western spadefoot toad</name>
    <dbReference type="NCBI Taxonomy" id="61616"/>
    <lineage>
        <taxon>Eukaryota</taxon>
        <taxon>Metazoa</taxon>
        <taxon>Chordata</taxon>
        <taxon>Craniata</taxon>
        <taxon>Vertebrata</taxon>
        <taxon>Euteleostomi</taxon>
        <taxon>Amphibia</taxon>
        <taxon>Batrachia</taxon>
        <taxon>Anura</taxon>
        <taxon>Pelobatoidea</taxon>
        <taxon>Pelobatidae</taxon>
        <taxon>Pelobates</taxon>
    </lineage>
</organism>
<proteinExistence type="predicted"/>
<dbReference type="Proteomes" id="UP001295444">
    <property type="component" value="Chromosome 03"/>
</dbReference>
<protein>
    <submittedName>
        <fullName evidence="1">Uncharacterized protein</fullName>
    </submittedName>
</protein>
<keyword evidence="2" id="KW-1185">Reference proteome</keyword>
<reference evidence="1" key="1">
    <citation type="submission" date="2022-03" db="EMBL/GenBank/DDBJ databases">
        <authorList>
            <person name="Alioto T."/>
            <person name="Alioto T."/>
            <person name="Gomez Garrido J."/>
        </authorList>
    </citation>
    <scope>NUCLEOTIDE SEQUENCE</scope>
</reference>
<dbReference type="AlphaFoldDB" id="A0AAD1RM99"/>
<sequence length="54" mass="5941">MATPLGSTRVEPLLMAFDSTCTLLWAKLYERGTYHCSCWPTCGSPEPSCCSLPQ</sequence>
<evidence type="ECO:0000313" key="2">
    <source>
        <dbReference type="Proteomes" id="UP001295444"/>
    </source>
</evidence>
<gene>
    <name evidence="1" type="ORF">PECUL_23A050540</name>
</gene>
<name>A0AAD1RM99_PELCU</name>
<accession>A0AAD1RM99</accession>